<sequence length="396" mass="42379">MAANVGFGASTVAMNAYIPSLAREAPEVVRVREEVRREAARAAAEGAGGAEDDGEDADPDLSLSVDSNPRAPLLSPSPSSPSTPSSTTPLQKHYTSLLSRTTSRISSHGIAIGYAAGIALLLVALVPVTLMSGSAGGKTLALRVAVGMSGIWWGVGTVVAGGLLGGGEVVQRVQVRGVGVENGEEEEVGDGDGDGDGDEHLRSNTSNLKAEEEDKKNWSIPREIAASWIRLADMLRWSEMKKLRNTFRFLAAWFLLSDGSVYGAFQGYARALYAELLPPGEEARWYGLFSITDKRIKMFAYALILFSFAYRIAFLPLFLSSSLPLFLSSSLPLFLSSSHTTHPPNPPPKTPKTVLLIHRPPPRRPHRRHDRQHPLCVSLFGRDGAFGDAGACGGGC</sequence>
<accession>A0A8H7XR94</accession>
<evidence type="ECO:0000256" key="6">
    <source>
        <dbReference type="RuleBase" id="RU363073"/>
    </source>
</evidence>
<dbReference type="Pfam" id="PF11700">
    <property type="entry name" value="ATG22"/>
    <property type="match status" value="1"/>
</dbReference>
<dbReference type="GO" id="GO:0032974">
    <property type="term" value="P:amino acid transmembrane export from vacuole"/>
    <property type="evidence" value="ECO:0007669"/>
    <property type="project" value="TreeGrafter"/>
</dbReference>
<evidence type="ECO:0000256" key="4">
    <source>
        <dbReference type="ARBA" id="ARBA00022989"/>
    </source>
</evidence>
<keyword evidence="6" id="KW-0926">Vacuole</keyword>
<organism evidence="8">
    <name type="scientific">Psilocybe cubensis</name>
    <name type="common">Psychedelic mushroom</name>
    <name type="synonym">Stropharia cubensis</name>
    <dbReference type="NCBI Taxonomy" id="181762"/>
    <lineage>
        <taxon>Eukaryota</taxon>
        <taxon>Fungi</taxon>
        <taxon>Dikarya</taxon>
        <taxon>Basidiomycota</taxon>
        <taxon>Agaricomycotina</taxon>
        <taxon>Agaricomycetes</taxon>
        <taxon>Agaricomycetidae</taxon>
        <taxon>Agaricales</taxon>
        <taxon>Agaricineae</taxon>
        <taxon>Strophariaceae</taxon>
        <taxon>Psilocybe</taxon>
    </lineage>
</organism>
<dbReference type="AlphaFoldDB" id="A0A8H7XR94"/>
<dbReference type="OrthoDB" id="192733at2759"/>
<evidence type="ECO:0000256" key="3">
    <source>
        <dbReference type="ARBA" id="ARBA00022692"/>
    </source>
</evidence>
<dbReference type="GO" id="GO:0005774">
    <property type="term" value="C:vacuolar membrane"/>
    <property type="evidence" value="ECO:0007669"/>
    <property type="project" value="UniProtKB-SubCell"/>
</dbReference>
<evidence type="ECO:0000256" key="5">
    <source>
        <dbReference type="ARBA" id="ARBA00023136"/>
    </source>
</evidence>
<feature type="region of interest" description="Disordered" evidence="7">
    <location>
        <begin position="339"/>
        <end position="371"/>
    </location>
</feature>
<feature type="region of interest" description="Disordered" evidence="7">
    <location>
        <begin position="180"/>
        <end position="214"/>
    </location>
</feature>
<evidence type="ECO:0000256" key="2">
    <source>
        <dbReference type="ARBA" id="ARBA00022448"/>
    </source>
</evidence>
<keyword evidence="4 6" id="KW-1133">Transmembrane helix</keyword>
<feature type="compositionally biased region" description="Low complexity" evidence="7">
    <location>
        <begin position="72"/>
        <end position="94"/>
    </location>
</feature>
<name>A0A8H7XR94_PSICU</name>
<feature type="region of interest" description="Disordered" evidence="7">
    <location>
        <begin position="36"/>
        <end position="94"/>
    </location>
</feature>
<comment type="similarity">
    <text evidence="6">Belongs to the ATG22 family.</text>
</comment>
<evidence type="ECO:0000256" key="1">
    <source>
        <dbReference type="ARBA" id="ARBA00004127"/>
    </source>
</evidence>
<protein>
    <recommendedName>
        <fullName evidence="6">Autophagy-related protein</fullName>
    </recommendedName>
</protein>
<keyword evidence="5 6" id="KW-0472">Membrane</keyword>
<feature type="compositionally biased region" description="Basic residues" evidence="7">
    <location>
        <begin position="360"/>
        <end position="371"/>
    </location>
</feature>
<gene>
    <name evidence="8" type="ORF">JR316_010870</name>
</gene>
<comment type="caution">
    <text evidence="8">The sequence shown here is derived from an EMBL/GenBank/DDBJ whole genome shotgun (WGS) entry which is preliminary data.</text>
</comment>
<feature type="compositionally biased region" description="Acidic residues" evidence="7">
    <location>
        <begin position="182"/>
        <end position="197"/>
    </location>
</feature>
<dbReference type="GO" id="GO:0012505">
    <property type="term" value="C:endomembrane system"/>
    <property type="evidence" value="ECO:0007669"/>
    <property type="project" value="UniProtKB-SubCell"/>
</dbReference>
<feature type="transmembrane region" description="Helical" evidence="6">
    <location>
        <begin position="110"/>
        <end position="130"/>
    </location>
</feature>
<reference evidence="8" key="1">
    <citation type="submission" date="2021-02" db="EMBL/GenBank/DDBJ databases">
        <title>Psilocybe cubensis genome.</title>
        <authorList>
            <person name="Mckernan K.J."/>
            <person name="Crawford S."/>
            <person name="Trippe A."/>
            <person name="Kane L.T."/>
            <person name="Mclaughlin S."/>
        </authorList>
    </citation>
    <scope>NUCLEOTIDE SEQUENCE [LARGE SCALE GENOMIC DNA]</scope>
    <source>
        <strain evidence="8">MGC-MH-2018</strain>
    </source>
</reference>
<dbReference type="PANTHER" id="PTHR23519:SF1">
    <property type="entry name" value="AUTOPHAGY-RELATED PROTEIN 22"/>
    <property type="match status" value="1"/>
</dbReference>
<feature type="transmembrane region" description="Helical" evidence="6">
    <location>
        <begin position="298"/>
        <end position="319"/>
    </location>
</feature>
<dbReference type="InterPro" id="IPR050495">
    <property type="entry name" value="ATG22/LtaA_families"/>
</dbReference>
<keyword evidence="6" id="KW-0029">Amino-acid transport</keyword>
<dbReference type="EMBL" id="JAFIQS010000012">
    <property type="protein sequence ID" value="KAG5164364.1"/>
    <property type="molecule type" value="Genomic_DNA"/>
</dbReference>
<comment type="caution">
    <text evidence="6">Lacks conserved residue(s) required for the propagation of feature annotation.</text>
</comment>
<dbReference type="PANTHER" id="PTHR23519">
    <property type="entry name" value="AUTOPHAGY-RELATED PROTEIN 22"/>
    <property type="match status" value="1"/>
</dbReference>
<keyword evidence="6" id="KW-0072">Autophagy</keyword>
<proteinExistence type="inferred from homology"/>
<feature type="transmembrane region" description="Helical" evidence="6">
    <location>
        <begin position="150"/>
        <end position="170"/>
    </location>
</feature>
<feature type="compositionally biased region" description="Acidic residues" evidence="7">
    <location>
        <begin position="50"/>
        <end position="59"/>
    </location>
</feature>
<evidence type="ECO:0000313" key="8">
    <source>
        <dbReference type="EMBL" id="KAG5164364.1"/>
    </source>
</evidence>
<keyword evidence="3 6" id="KW-0812">Transmembrane</keyword>
<evidence type="ECO:0000256" key="7">
    <source>
        <dbReference type="SAM" id="MobiDB-lite"/>
    </source>
</evidence>
<comment type="subcellular location">
    <subcellularLocation>
        <location evidence="1">Endomembrane system</location>
        <topology evidence="1">Multi-pass membrane protein</topology>
    </subcellularLocation>
    <subcellularLocation>
        <location evidence="6">Vacuole membrane</location>
        <topology evidence="6">Multi-pass membrane protein</topology>
    </subcellularLocation>
</comment>
<dbReference type="GO" id="GO:0006914">
    <property type="term" value="P:autophagy"/>
    <property type="evidence" value="ECO:0007669"/>
    <property type="project" value="UniProtKB-KW"/>
</dbReference>
<dbReference type="InterPro" id="IPR024671">
    <property type="entry name" value="Atg22-like"/>
</dbReference>
<comment type="function">
    <text evidence="6">Vacuolar effluxer which mediate the efflux of amino acids resulting from autophagic degradation. The release of autophagic amino acids allows the maintenance of protein synthesis and viability during nitrogen starvation.</text>
</comment>
<keyword evidence="2 6" id="KW-0813">Transport</keyword>